<comment type="caution">
    <text evidence="6">The sequence shown here is derived from an EMBL/GenBank/DDBJ whole genome shotgun (WGS) entry which is preliminary data.</text>
</comment>
<reference evidence="6 7" key="1">
    <citation type="submission" date="2018-10" db="EMBL/GenBank/DDBJ databases">
        <title>Phylogenomics of Brevibacillus.</title>
        <authorList>
            <person name="Dunlap C."/>
        </authorList>
    </citation>
    <scope>NUCLEOTIDE SEQUENCE [LARGE SCALE GENOMIC DNA]</scope>
    <source>
        <strain evidence="6 7">NRRL NRS 1219</strain>
    </source>
</reference>
<dbReference type="PANTHER" id="PTHR22550:SF5">
    <property type="entry name" value="LEUCINE ZIPPER PROTEIN 4"/>
    <property type="match status" value="1"/>
</dbReference>
<dbReference type="Pfam" id="PF03323">
    <property type="entry name" value="GerA"/>
    <property type="match status" value="1"/>
</dbReference>
<comment type="similarity">
    <text evidence="1">Belongs to the GerABKA family.</text>
</comment>
<dbReference type="RefSeq" id="WP_025844430.1">
    <property type="nucleotide sequence ID" value="NZ_BJOD01000010.1"/>
</dbReference>
<evidence type="ECO:0000313" key="8">
    <source>
        <dbReference type="Proteomes" id="UP000317180"/>
    </source>
</evidence>
<dbReference type="Proteomes" id="UP000317180">
    <property type="component" value="Unassembled WGS sequence"/>
</dbReference>
<evidence type="ECO:0000313" key="6">
    <source>
        <dbReference type="EMBL" id="RNB51003.1"/>
    </source>
</evidence>
<protein>
    <submittedName>
        <fullName evidence="6">Spore germination protein</fullName>
    </submittedName>
</protein>
<accession>A0A3M8AIN2</accession>
<feature type="transmembrane region" description="Helical" evidence="4">
    <location>
        <begin position="446"/>
        <end position="471"/>
    </location>
</feature>
<evidence type="ECO:0000256" key="2">
    <source>
        <dbReference type="ARBA" id="ARBA00023136"/>
    </source>
</evidence>
<dbReference type="OrthoDB" id="1726708at2"/>
<dbReference type="GeneID" id="82810454"/>
<dbReference type="Proteomes" id="UP000276178">
    <property type="component" value="Unassembled WGS sequence"/>
</dbReference>
<keyword evidence="4" id="KW-1133">Transmembrane helix</keyword>
<dbReference type="PANTHER" id="PTHR22550">
    <property type="entry name" value="SPORE GERMINATION PROTEIN"/>
    <property type="match status" value="1"/>
</dbReference>
<evidence type="ECO:0000313" key="7">
    <source>
        <dbReference type="Proteomes" id="UP000276178"/>
    </source>
</evidence>
<dbReference type="GO" id="GO:0009847">
    <property type="term" value="P:spore germination"/>
    <property type="evidence" value="ECO:0007669"/>
    <property type="project" value="InterPro"/>
</dbReference>
<keyword evidence="4" id="KW-0812">Transmembrane</keyword>
<dbReference type="PIRSF" id="PIRSF005690">
    <property type="entry name" value="GerBA"/>
    <property type="match status" value="1"/>
</dbReference>
<organism evidence="6 7">
    <name type="scientific">Brevibacillus agri</name>
    <dbReference type="NCBI Taxonomy" id="51101"/>
    <lineage>
        <taxon>Bacteria</taxon>
        <taxon>Bacillati</taxon>
        <taxon>Bacillota</taxon>
        <taxon>Bacilli</taxon>
        <taxon>Bacillales</taxon>
        <taxon>Paenibacillaceae</taxon>
        <taxon>Brevibacillus</taxon>
    </lineage>
</organism>
<dbReference type="InterPro" id="IPR004995">
    <property type="entry name" value="Spore_Ger"/>
</dbReference>
<keyword evidence="2 4" id="KW-0472">Membrane</keyword>
<evidence type="ECO:0000256" key="1">
    <source>
        <dbReference type="ARBA" id="ARBA00005278"/>
    </source>
</evidence>
<proteinExistence type="inferred from homology"/>
<dbReference type="EMBL" id="RHHN01000066">
    <property type="protein sequence ID" value="RNB51003.1"/>
    <property type="molecule type" value="Genomic_DNA"/>
</dbReference>
<keyword evidence="8" id="KW-1185">Reference proteome</keyword>
<reference evidence="5 8" key="2">
    <citation type="submission" date="2019-06" db="EMBL/GenBank/DDBJ databases">
        <title>Whole genome shotgun sequence of Brevibacillus agri NBRC 15538.</title>
        <authorList>
            <person name="Hosoyama A."/>
            <person name="Uohara A."/>
            <person name="Ohji S."/>
            <person name="Ichikawa N."/>
        </authorList>
    </citation>
    <scope>NUCLEOTIDE SEQUENCE [LARGE SCALE GENOMIC DNA]</scope>
    <source>
        <strain evidence="5 8">NBRC 15538</strain>
    </source>
</reference>
<evidence type="ECO:0000256" key="4">
    <source>
        <dbReference type="SAM" id="Phobius"/>
    </source>
</evidence>
<evidence type="ECO:0000313" key="5">
    <source>
        <dbReference type="EMBL" id="GED25113.1"/>
    </source>
</evidence>
<dbReference type="InterPro" id="IPR050768">
    <property type="entry name" value="UPF0353/GerABKA_families"/>
</dbReference>
<feature type="transmembrane region" description="Helical" evidence="4">
    <location>
        <begin position="419"/>
        <end position="439"/>
    </location>
</feature>
<sequence>MMRKFFAQRRKKKTSPLMQHMQQSQPQLAGKKLSSSLQENMDLFRSLLGNPHDLLIRSFLIGNSNHPCAVIAIDGLANADMLHAQVLGHIQLMISTAEKTVPTEPDAILNLLFDEVLSVVEIKKETSLAATIDCILSGDTAIFVDGTSEIILIDSKGWKSRAIEEPVSEGLVRGPRDGFTESIRDNTVLIRRRVKDPSLRFDSTLVGTRSKTELIVAYIDNIVDHNLVKEVHRRIATIDIDEVEESGFIEQWIEDDFLSPFPQVHNTERPDKVSAALFQGRVAIMLDGTPMVLILPVTLGLLMHSPEDYYERWIVGTLTRLLRYLAAFFAVFSPSLYIALVTFHPGLIPSDLAFSIAATRDGVPFPAFVESIMMITTMELLQEAGLRLPKPIGQTVGIVGGLVIGDAAVSAGIVSPVMVIVVALTAISSFAIPSYHLAIAFRMIRFFAMFAAAIFGVYGVVLSLITIIIHLSNLTSIGHPYLAPFAPQMPRDWKDLILRAPVTFLKDRPEVLHPEDEIRMRTGDSK</sequence>
<feature type="transmembrane region" description="Helical" evidence="4">
    <location>
        <begin position="321"/>
        <end position="343"/>
    </location>
</feature>
<evidence type="ECO:0000256" key="3">
    <source>
        <dbReference type="SAM" id="MobiDB-lite"/>
    </source>
</evidence>
<gene>
    <name evidence="5" type="primary">gerLA</name>
    <name evidence="5" type="ORF">BAG01nite_12150</name>
    <name evidence="6" type="ORF">EB820_20940</name>
</gene>
<dbReference type="GO" id="GO:0016020">
    <property type="term" value="C:membrane"/>
    <property type="evidence" value="ECO:0007669"/>
    <property type="project" value="InterPro"/>
</dbReference>
<dbReference type="AlphaFoldDB" id="A0A3M8AIN2"/>
<feature type="compositionally biased region" description="Basic residues" evidence="3">
    <location>
        <begin position="1"/>
        <end position="14"/>
    </location>
</feature>
<feature type="region of interest" description="Disordered" evidence="3">
    <location>
        <begin position="1"/>
        <end position="25"/>
    </location>
</feature>
<name>A0A3M8AIN2_9BACL</name>
<dbReference type="EMBL" id="BJOD01000010">
    <property type="protein sequence ID" value="GED25113.1"/>
    <property type="molecule type" value="Genomic_DNA"/>
</dbReference>
<feature type="compositionally biased region" description="Polar residues" evidence="3">
    <location>
        <begin position="16"/>
        <end position="25"/>
    </location>
</feature>